<accession>A0A226ER49</accession>
<comment type="caution">
    <text evidence="3">The sequence shown here is derived from an EMBL/GenBank/DDBJ whole genome shotgun (WGS) entry which is preliminary data.</text>
</comment>
<organism evidence="3 4">
    <name type="scientific">Folsomia candida</name>
    <name type="common">Springtail</name>
    <dbReference type="NCBI Taxonomy" id="158441"/>
    <lineage>
        <taxon>Eukaryota</taxon>
        <taxon>Metazoa</taxon>
        <taxon>Ecdysozoa</taxon>
        <taxon>Arthropoda</taxon>
        <taxon>Hexapoda</taxon>
        <taxon>Collembola</taxon>
        <taxon>Entomobryomorpha</taxon>
        <taxon>Isotomoidea</taxon>
        <taxon>Isotomidae</taxon>
        <taxon>Proisotominae</taxon>
        <taxon>Folsomia</taxon>
    </lineage>
</organism>
<keyword evidence="1" id="KW-0472">Membrane</keyword>
<dbReference type="AlphaFoldDB" id="A0A226ER49"/>
<proteinExistence type="predicted"/>
<feature type="transmembrane region" description="Helical" evidence="1">
    <location>
        <begin position="329"/>
        <end position="355"/>
    </location>
</feature>
<keyword evidence="1" id="KW-1133">Transmembrane helix</keyword>
<feature type="chain" id="PRO_5013347872" evidence="2">
    <location>
        <begin position="22"/>
        <end position="416"/>
    </location>
</feature>
<name>A0A226ER49_FOLCA</name>
<dbReference type="Proteomes" id="UP000198287">
    <property type="component" value="Unassembled WGS sequence"/>
</dbReference>
<feature type="transmembrane region" description="Helical" evidence="1">
    <location>
        <begin position="142"/>
        <end position="169"/>
    </location>
</feature>
<keyword evidence="2" id="KW-0732">Signal</keyword>
<feature type="transmembrane region" description="Helical" evidence="1">
    <location>
        <begin position="190"/>
        <end position="210"/>
    </location>
</feature>
<keyword evidence="1" id="KW-0812">Transmembrane</keyword>
<dbReference type="PROSITE" id="PS51257">
    <property type="entry name" value="PROKAR_LIPOPROTEIN"/>
    <property type="match status" value="1"/>
</dbReference>
<gene>
    <name evidence="3" type="ORF">Fcan01_04042</name>
</gene>
<protein>
    <submittedName>
        <fullName evidence="3">Uncharacterized protein</fullName>
    </submittedName>
</protein>
<evidence type="ECO:0000313" key="4">
    <source>
        <dbReference type="Proteomes" id="UP000198287"/>
    </source>
</evidence>
<evidence type="ECO:0000313" key="3">
    <source>
        <dbReference type="EMBL" id="OXA59514.1"/>
    </source>
</evidence>
<feature type="signal peptide" evidence="2">
    <location>
        <begin position="1"/>
        <end position="21"/>
    </location>
</feature>
<reference evidence="3 4" key="1">
    <citation type="submission" date="2015-12" db="EMBL/GenBank/DDBJ databases">
        <title>The genome of Folsomia candida.</title>
        <authorList>
            <person name="Faddeeva A."/>
            <person name="Derks M.F."/>
            <person name="Anvar Y."/>
            <person name="Smit S."/>
            <person name="Van Straalen N."/>
            <person name="Roelofs D."/>
        </authorList>
    </citation>
    <scope>NUCLEOTIDE SEQUENCE [LARGE SCALE GENOMIC DNA]</scope>
    <source>
        <strain evidence="3 4">VU population</strain>
        <tissue evidence="3">Whole body</tissue>
    </source>
</reference>
<evidence type="ECO:0000256" key="1">
    <source>
        <dbReference type="SAM" id="Phobius"/>
    </source>
</evidence>
<dbReference type="EMBL" id="LNIX01000002">
    <property type="protein sequence ID" value="OXA59514.1"/>
    <property type="molecule type" value="Genomic_DNA"/>
</dbReference>
<sequence length="416" mass="44626">MDLKTFFLIISTLISSSSCNADQNINITTEQIVPITTTAQSNIVTTEKVYPPVKNSTTKILRNPKFGFNLPGNIQIPGLTDITTTPYPNYANDISNQQGNLGSDPTRLVDPGGVGIASTIALVKGGVLGGLTALKAAVLPPLFIGAVIVFLVAGAAFFACNVVNCRGFLGNFGGLGSTFGGKKLKYSNSIFFEMMMICRFLHIIFLISSLKPGSSLSSRNSSNSKVWKAPKVTDNLVTLQSFLDKVTRIGTSSPAPVPPPDALARYAFTYHFLKPNDTISITSTAATTTTATTTQSSGGNSTMAASAIQDVMSQIQDPFKHGVTSALLAGLYILALVSLTVFATTGTIAFVCSFVDCRNFFLGMKPDSSMPRRMRSNEVIGGQSVLFGGTPIRFWDEGWPEMVQFFDKLQPYHHHT</sequence>
<keyword evidence="4" id="KW-1185">Reference proteome</keyword>
<evidence type="ECO:0000256" key="2">
    <source>
        <dbReference type="SAM" id="SignalP"/>
    </source>
</evidence>